<reference evidence="1" key="2">
    <citation type="submission" date="2022-01" db="EMBL/GenBank/DDBJ databases">
        <authorList>
            <person name="Yamashiro T."/>
            <person name="Shiraishi A."/>
            <person name="Satake H."/>
            <person name="Nakayama K."/>
        </authorList>
    </citation>
    <scope>NUCLEOTIDE SEQUENCE</scope>
</reference>
<dbReference type="Proteomes" id="UP001151760">
    <property type="component" value="Unassembled WGS sequence"/>
</dbReference>
<dbReference type="InterPro" id="IPR053134">
    <property type="entry name" value="RNA-dir_DNA_polymerase"/>
</dbReference>
<dbReference type="PANTHER" id="PTHR24559">
    <property type="entry name" value="TRANSPOSON TY3-I GAG-POL POLYPROTEIN"/>
    <property type="match status" value="1"/>
</dbReference>
<organism evidence="1 2">
    <name type="scientific">Tanacetum coccineum</name>
    <dbReference type="NCBI Taxonomy" id="301880"/>
    <lineage>
        <taxon>Eukaryota</taxon>
        <taxon>Viridiplantae</taxon>
        <taxon>Streptophyta</taxon>
        <taxon>Embryophyta</taxon>
        <taxon>Tracheophyta</taxon>
        <taxon>Spermatophyta</taxon>
        <taxon>Magnoliopsida</taxon>
        <taxon>eudicotyledons</taxon>
        <taxon>Gunneridae</taxon>
        <taxon>Pentapetalae</taxon>
        <taxon>asterids</taxon>
        <taxon>campanulids</taxon>
        <taxon>Asterales</taxon>
        <taxon>Asteraceae</taxon>
        <taxon>Asteroideae</taxon>
        <taxon>Anthemideae</taxon>
        <taxon>Anthemidinae</taxon>
        <taxon>Tanacetum</taxon>
    </lineage>
</organism>
<reference evidence="1" key="1">
    <citation type="journal article" date="2022" name="Int. J. Mol. Sci.">
        <title>Draft Genome of Tanacetum Coccineum: Genomic Comparison of Closely Related Tanacetum-Family Plants.</title>
        <authorList>
            <person name="Yamashiro T."/>
            <person name="Shiraishi A."/>
            <person name="Nakayama K."/>
            <person name="Satake H."/>
        </authorList>
    </citation>
    <scope>NUCLEOTIDE SEQUENCE</scope>
</reference>
<evidence type="ECO:0000313" key="1">
    <source>
        <dbReference type="EMBL" id="GJS64494.1"/>
    </source>
</evidence>
<proteinExistence type="predicted"/>
<dbReference type="Gene3D" id="3.10.10.10">
    <property type="entry name" value="HIV Type 1 Reverse Transcriptase, subunit A, domain 1"/>
    <property type="match status" value="2"/>
</dbReference>
<name>A0ABQ4XGT3_9ASTR</name>
<dbReference type="EMBL" id="BQNB010009509">
    <property type="protein sequence ID" value="GJS64494.1"/>
    <property type="molecule type" value="Genomic_DNA"/>
</dbReference>
<dbReference type="InterPro" id="IPR043502">
    <property type="entry name" value="DNA/RNA_pol_sf"/>
</dbReference>
<sequence length="416" mass="46732">MFDDRWKGLDSLELFEIVVRIGGRETRSRLGFRARISLVDFSPLTDLFKLPVNLCEFKLKAKGRGLAIGEAHGLAPFETQELLDKGFIHLIVSLTGAFNFLLKKKDDSMRMCISYQGLNKFKVKIPLVKYLGDECLEVSFSVQTWASNEIVVMSFGFTNAPTISIDLINALSSDIDKSAIVFFGDILIYSKPVSNHERIAVCWDKESEFKLKAKGRELAIGGAHRLAPSEMQELLDKGFIHPIVSLTGAFNFLLKKKDDSMRMCISYQGLNKFKVKIPLVKYLGEGCPEVSFLVQTWASNEIVVMPFGFTNAPTIPIDLINALSSDKDKSAIVFFGDILIYSKPISNHERIAVCWDKESFMLGTQIDPELPQKPDSKNPIGEFKLKAKGRELAIGGAHRHRYIVSSLIDMTYWLSE</sequence>
<protein>
    <submittedName>
        <fullName evidence="1">Uncharacterized protein</fullName>
    </submittedName>
</protein>
<accession>A0ABQ4XGT3</accession>
<dbReference type="PANTHER" id="PTHR24559:SF444">
    <property type="entry name" value="REVERSE TRANSCRIPTASE DOMAIN-CONTAINING PROTEIN"/>
    <property type="match status" value="1"/>
</dbReference>
<comment type="caution">
    <text evidence="1">The sequence shown here is derived from an EMBL/GenBank/DDBJ whole genome shotgun (WGS) entry which is preliminary data.</text>
</comment>
<evidence type="ECO:0000313" key="2">
    <source>
        <dbReference type="Proteomes" id="UP001151760"/>
    </source>
</evidence>
<keyword evidence="2" id="KW-1185">Reference proteome</keyword>
<gene>
    <name evidence="1" type="ORF">Tco_0679058</name>
</gene>
<dbReference type="SUPFAM" id="SSF56672">
    <property type="entry name" value="DNA/RNA polymerases"/>
    <property type="match status" value="2"/>
</dbReference>